<name>A0A2Z5G9P4_9BACT</name>
<reference evidence="1 2" key="1">
    <citation type="journal article" date="2018" name="Front. Microbiol.">
        <title>Hydrolytic Capabilities as a Key to Environmental Success: Chitinolytic and Cellulolytic Acidobacteria From Acidic Sub-arctic Soils and Boreal Peatlands.</title>
        <authorList>
            <person name="Belova S.E."/>
            <person name="Ravin N.V."/>
            <person name="Pankratov T.A."/>
            <person name="Rakitin A.L."/>
            <person name="Ivanova A.A."/>
            <person name="Beletsky A.V."/>
            <person name="Mardanov A.V."/>
            <person name="Sinninghe Damste J.S."/>
            <person name="Dedysh S.N."/>
        </authorList>
    </citation>
    <scope>NUCLEOTIDE SEQUENCE [LARGE SCALE GENOMIC DNA]</scope>
    <source>
        <strain evidence="1 2">SBC82</strain>
    </source>
</reference>
<gene>
    <name evidence="1" type="ORF">ACPOL_6180</name>
</gene>
<proteinExistence type="predicted"/>
<keyword evidence="2" id="KW-1185">Reference proteome</keyword>
<dbReference type="KEGG" id="abas:ACPOL_6180"/>
<protein>
    <submittedName>
        <fullName evidence="1">Uncharacterized protein</fullName>
    </submittedName>
</protein>
<accession>A0A2Z5G9P4</accession>
<dbReference type="EMBL" id="CP030840">
    <property type="protein sequence ID" value="AXC15424.1"/>
    <property type="molecule type" value="Genomic_DNA"/>
</dbReference>
<evidence type="ECO:0000313" key="1">
    <source>
        <dbReference type="EMBL" id="AXC15424.1"/>
    </source>
</evidence>
<sequence length="38" mass="4114">MPTDLQLHGDAFGRVSTPRKAPATFTQLFTDHEVASGL</sequence>
<evidence type="ECO:0000313" key="2">
    <source>
        <dbReference type="Proteomes" id="UP000253606"/>
    </source>
</evidence>
<dbReference type="AlphaFoldDB" id="A0A2Z5G9P4"/>
<organism evidence="1 2">
    <name type="scientific">Acidisarcina polymorpha</name>
    <dbReference type="NCBI Taxonomy" id="2211140"/>
    <lineage>
        <taxon>Bacteria</taxon>
        <taxon>Pseudomonadati</taxon>
        <taxon>Acidobacteriota</taxon>
        <taxon>Terriglobia</taxon>
        <taxon>Terriglobales</taxon>
        <taxon>Acidobacteriaceae</taxon>
        <taxon>Acidisarcina</taxon>
    </lineage>
</organism>
<dbReference type="Proteomes" id="UP000253606">
    <property type="component" value="Chromosome"/>
</dbReference>